<dbReference type="InterPro" id="IPR013785">
    <property type="entry name" value="Aldolase_TIM"/>
</dbReference>
<gene>
    <name evidence="2" type="ORF">S06H3_32001</name>
</gene>
<dbReference type="EMBL" id="BARV01018989">
    <property type="protein sequence ID" value="GAI25924.1"/>
    <property type="molecule type" value="Genomic_DNA"/>
</dbReference>
<evidence type="ECO:0000259" key="1">
    <source>
        <dbReference type="Pfam" id="PF00478"/>
    </source>
</evidence>
<dbReference type="GO" id="GO:0006183">
    <property type="term" value="P:GTP biosynthetic process"/>
    <property type="evidence" value="ECO:0007669"/>
    <property type="project" value="TreeGrafter"/>
</dbReference>
<sequence>MPIIVGNCVSYSACLDLMRTGISGVLVGVGPGAACTTREVLGVGVPQITATIDCAAARDQYQKESGRYVPIITDGGFRKGGDLCKAIAAGADAVMIGSIFAQAKEAPGLGYHWGMSQPHPALPRGTRIKVGTTGTLEQILFGPASVTDGSQNLIGALRSAMGVCGASTVQEMHNAQMV</sequence>
<accession>X1P4S7</accession>
<organism evidence="2">
    <name type="scientific">marine sediment metagenome</name>
    <dbReference type="NCBI Taxonomy" id="412755"/>
    <lineage>
        <taxon>unclassified sequences</taxon>
        <taxon>metagenomes</taxon>
        <taxon>ecological metagenomes</taxon>
    </lineage>
</organism>
<dbReference type="SMART" id="SM01240">
    <property type="entry name" value="IMPDH"/>
    <property type="match status" value="1"/>
</dbReference>
<evidence type="ECO:0000313" key="2">
    <source>
        <dbReference type="EMBL" id="GAI25924.1"/>
    </source>
</evidence>
<dbReference type="AlphaFoldDB" id="X1P4S7"/>
<reference evidence="2" key="1">
    <citation type="journal article" date="2014" name="Front. Microbiol.">
        <title>High frequency of phylogenetically diverse reductive dehalogenase-homologous genes in deep subseafloor sedimentary metagenomes.</title>
        <authorList>
            <person name="Kawai M."/>
            <person name="Futagami T."/>
            <person name="Toyoda A."/>
            <person name="Takaki Y."/>
            <person name="Nishi S."/>
            <person name="Hori S."/>
            <person name="Arai W."/>
            <person name="Tsubouchi T."/>
            <person name="Morono Y."/>
            <person name="Uchiyama I."/>
            <person name="Ito T."/>
            <person name="Fujiyama A."/>
            <person name="Inagaki F."/>
            <person name="Takami H."/>
        </authorList>
    </citation>
    <scope>NUCLEOTIDE SEQUENCE</scope>
    <source>
        <strain evidence="2">Expedition CK06-06</strain>
    </source>
</reference>
<dbReference type="GO" id="GO:0003938">
    <property type="term" value="F:IMP dehydrogenase activity"/>
    <property type="evidence" value="ECO:0007669"/>
    <property type="project" value="InterPro"/>
</dbReference>
<dbReference type="PANTHER" id="PTHR11911">
    <property type="entry name" value="INOSINE-5-MONOPHOSPHATE DEHYDROGENASE RELATED"/>
    <property type="match status" value="1"/>
</dbReference>
<protein>
    <recommendedName>
        <fullName evidence="1">IMP dehydrogenase/GMP reductase domain-containing protein</fullName>
    </recommendedName>
</protein>
<dbReference type="PANTHER" id="PTHR11911:SF85">
    <property type="entry name" value="INOSINE-5'-MONOPHOSPHATE DEHYDROGENASE"/>
    <property type="match status" value="1"/>
</dbReference>
<dbReference type="Gene3D" id="3.20.20.70">
    <property type="entry name" value="Aldolase class I"/>
    <property type="match status" value="1"/>
</dbReference>
<dbReference type="SUPFAM" id="SSF51412">
    <property type="entry name" value="Inosine monophosphate dehydrogenase (IMPDH)"/>
    <property type="match status" value="1"/>
</dbReference>
<proteinExistence type="predicted"/>
<dbReference type="InterPro" id="IPR001093">
    <property type="entry name" value="IMP_DH_GMPRt"/>
</dbReference>
<feature type="non-terminal residue" evidence="2">
    <location>
        <position position="178"/>
    </location>
</feature>
<dbReference type="Pfam" id="PF00478">
    <property type="entry name" value="IMPDH"/>
    <property type="match status" value="1"/>
</dbReference>
<feature type="domain" description="IMP dehydrogenase/GMP reductase" evidence="1">
    <location>
        <begin position="2"/>
        <end position="108"/>
    </location>
</feature>
<comment type="caution">
    <text evidence="2">The sequence shown here is derived from an EMBL/GenBank/DDBJ whole genome shotgun (WGS) entry which is preliminary data.</text>
</comment>
<dbReference type="InterPro" id="IPR005990">
    <property type="entry name" value="IMP_DH"/>
</dbReference>
<name>X1P4S7_9ZZZZ</name>